<protein>
    <submittedName>
        <fullName evidence="1">Uncharacterized protein</fullName>
    </submittedName>
</protein>
<evidence type="ECO:0000313" key="1">
    <source>
        <dbReference type="EMBL" id="VVA91946.1"/>
    </source>
</evidence>
<sequence length="91" mass="9982">MASDLVICAMLVSESVARPGGKMMNTIKGTEDWKDWACGWCFGSPSSQECYDSCRASLPGGEANFDWQDLNKAATFDGCRPYPFPPFIVCD</sequence>
<dbReference type="Proteomes" id="UP000489600">
    <property type="component" value="Unassembled WGS sequence"/>
</dbReference>
<proteinExistence type="predicted"/>
<reference evidence="1" key="1">
    <citation type="submission" date="2019-07" db="EMBL/GenBank/DDBJ databases">
        <authorList>
            <person name="Dittberner H."/>
        </authorList>
    </citation>
    <scope>NUCLEOTIDE SEQUENCE [LARGE SCALE GENOMIC DNA]</scope>
</reference>
<accession>A0A565ARA1</accession>
<comment type="caution">
    <text evidence="1">The sequence shown here is derived from an EMBL/GenBank/DDBJ whole genome shotgun (WGS) entry which is preliminary data.</text>
</comment>
<keyword evidence="2" id="KW-1185">Reference proteome</keyword>
<dbReference type="AlphaFoldDB" id="A0A565ARA1"/>
<evidence type="ECO:0000313" key="2">
    <source>
        <dbReference type="Proteomes" id="UP000489600"/>
    </source>
</evidence>
<dbReference type="EMBL" id="CABITT030000001">
    <property type="protein sequence ID" value="VVA91946.1"/>
    <property type="molecule type" value="Genomic_DNA"/>
</dbReference>
<name>A0A565ARA1_9BRAS</name>
<organism evidence="1 2">
    <name type="scientific">Arabis nemorensis</name>
    <dbReference type="NCBI Taxonomy" id="586526"/>
    <lineage>
        <taxon>Eukaryota</taxon>
        <taxon>Viridiplantae</taxon>
        <taxon>Streptophyta</taxon>
        <taxon>Embryophyta</taxon>
        <taxon>Tracheophyta</taxon>
        <taxon>Spermatophyta</taxon>
        <taxon>Magnoliopsida</taxon>
        <taxon>eudicotyledons</taxon>
        <taxon>Gunneridae</taxon>
        <taxon>Pentapetalae</taxon>
        <taxon>rosids</taxon>
        <taxon>malvids</taxon>
        <taxon>Brassicales</taxon>
        <taxon>Brassicaceae</taxon>
        <taxon>Arabideae</taxon>
        <taxon>Arabis</taxon>
    </lineage>
</organism>
<gene>
    <name evidence="1" type="ORF">ANE_LOCUS2391</name>
</gene>